<keyword evidence="3" id="KW-1185">Reference proteome</keyword>
<name>A0AAE1LG61_9NEOP</name>
<sequence>MMIPRQENNCKCQIVVISIKKLQFNCTVYVTQSASWVVGYDGVLALRSLSGRGGSEVTYSSPSPKVRGSTPSSRRKR</sequence>
<dbReference type="AlphaFoldDB" id="A0AAE1LG61"/>
<evidence type="ECO:0000313" key="2">
    <source>
        <dbReference type="EMBL" id="KAK3917524.1"/>
    </source>
</evidence>
<feature type="region of interest" description="Disordered" evidence="1">
    <location>
        <begin position="52"/>
        <end position="77"/>
    </location>
</feature>
<keyword evidence="2" id="KW-0808">Transferase</keyword>
<evidence type="ECO:0000256" key="1">
    <source>
        <dbReference type="SAM" id="MobiDB-lite"/>
    </source>
</evidence>
<gene>
    <name evidence="2" type="ORF">KUF71_007019</name>
</gene>
<proteinExistence type="predicted"/>
<organism evidence="2 3">
    <name type="scientific">Frankliniella fusca</name>
    <dbReference type="NCBI Taxonomy" id="407009"/>
    <lineage>
        <taxon>Eukaryota</taxon>
        <taxon>Metazoa</taxon>
        <taxon>Ecdysozoa</taxon>
        <taxon>Arthropoda</taxon>
        <taxon>Hexapoda</taxon>
        <taxon>Insecta</taxon>
        <taxon>Pterygota</taxon>
        <taxon>Neoptera</taxon>
        <taxon>Paraneoptera</taxon>
        <taxon>Thysanoptera</taxon>
        <taxon>Terebrantia</taxon>
        <taxon>Thripoidea</taxon>
        <taxon>Thripidae</taxon>
        <taxon>Frankliniella</taxon>
    </lineage>
</organism>
<reference evidence="2" key="2">
    <citation type="journal article" date="2023" name="BMC Genomics">
        <title>Pest status, molecular evolution, and epigenetic factors derived from the genome assembly of Frankliniella fusca, a thysanopteran phytovirus vector.</title>
        <authorList>
            <person name="Catto M.A."/>
            <person name="Labadie P.E."/>
            <person name="Jacobson A.L."/>
            <person name="Kennedy G.G."/>
            <person name="Srinivasan R."/>
            <person name="Hunt B.G."/>
        </authorList>
    </citation>
    <scope>NUCLEOTIDE SEQUENCE</scope>
    <source>
        <strain evidence="2">PL_HMW_Pooled</strain>
    </source>
</reference>
<protein>
    <submittedName>
        <fullName evidence="2">Histidinol-phosphate aminotransferase</fullName>
    </submittedName>
</protein>
<evidence type="ECO:0000313" key="3">
    <source>
        <dbReference type="Proteomes" id="UP001219518"/>
    </source>
</evidence>
<dbReference type="GO" id="GO:0008483">
    <property type="term" value="F:transaminase activity"/>
    <property type="evidence" value="ECO:0007669"/>
    <property type="project" value="UniProtKB-KW"/>
</dbReference>
<accession>A0AAE1LG61</accession>
<reference evidence="2" key="1">
    <citation type="submission" date="2021-07" db="EMBL/GenBank/DDBJ databases">
        <authorList>
            <person name="Catto M.A."/>
            <person name="Jacobson A."/>
            <person name="Kennedy G."/>
            <person name="Labadie P."/>
            <person name="Hunt B.G."/>
            <person name="Srinivasan R."/>
        </authorList>
    </citation>
    <scope>NUCLEOTIDE SEQUENCE</scope>
    <source>
        <strain evidence="2">PL_HMW_Pooled</strain>
        <tissue evidence="2">Head</tissue>
    </source>
</reference>
<dbReference type="EMBL" id="JAHWGI010000737">
    <property type="protein sequence ID" value="KAK3917524.1"/>
    <property type="molecule type" value="Genomic_DNA"/>
</dbReference>
<comment type="caution">
    <text evidence="2">The sequence shown here is derived from an EMBL/GenBank/DDBJ whole genome shotgun (WGS) entry which is preliminary data.</text>
</comment>
<dbReference type="Proteomes" id="UP001219518">
    <property type="component" value="Unassembled WGS sequence"/>
</dbReference>
<keyword evidence="2" id="KW-0032">Aminotransferase</keyword>